<dbReference type="GO" id="GO:0004930">
    <property type="term" value="F:G protein-coupled receptor activity"/>
    <property type="evidence" value="ECO:0007669"/>
    <property type="project" value="UniProtKB-KW"/>
</dbReference>
<protein>
    <submittedName>
        <fullName evidence="13">5-hydroxytryptamine receptor 5A (inferred by orthology to a human protein)</fullName>
    </submittedName>
</protein>
<dbReference type="InterPro" id="IPR000276">
    <property type="entry name" value="GPCR_Rhodpsn"/>
</dbReference>
<dbReference type="SUPFAM" id="SSF81321">
    <property type="entry name" value="Family A G protein-coupled receptor-like"/>
    <property type="match status" value="1"/>
</dbReference>
<evidence type="ECO:0000256" key="1">
    <source>
        <dbReference type="ARBA" id="ARBA00004651"/>
    </source>
</evidence>
<keyword evidence="2" id="KW-1003">Cell membrane</keyword>
<reference evidence="13" key="2">
    <citation type="submission" date="2015-08" db="UniProtKB">
        <authorList>
            <consortium name="WormBaseParasite"/>
        </authorList>
    </citation>
    <scope>IDENTIFICATION</scope>
</reference>
<dbReference type="PROSITE" id="PS50262">
    <property type="entry name" value="G_PROTEIN_RECEP_F1_2"/>
    <property type="match status" value="1"/>
</dbReference>
<sequence length="111" mass="13094">MNSGKFKFPKKIKSEGRSKVMNNESRRERKAWRTLVIITGMFLVCWTQFFRVSQYRSICGCKIPDIIEGITLWLGYLNLATNSIIYTVFSLNFRLAFERIPKRLCFIRGFP</sequence>
<evidence type="ECO:0000313" key="12">
    <source>
        <dbReference type="Proteomes" id="UP000035680"/>
    </source>
</evidence>
<feature type="domain" description="G-protein coupled receptors family 1 profile" evidence="11">
    <location>
        <begin position="1"/>
        <end position="86"/>
    </location>
</feature>
<comment type="subcellular location">
    <subcellularLocation>
        <location evidence="1">Cell membrane</location>
        <topology evidence="1">Multi-pass membrane protein</topology>
    </subcellularLocation>
</comment>
<dbReference type="AlphaFoldDB" id="A0A0K0FFL3"/>
<evidence type="ECO:0000256" key="2">
    <source>
        <dbReference type="ARBA" id="ARBA00022475"/>
    </source>
</evidence>
<dbReference type="WBParaSite" id="SVE_0765600.1">
    <property type="protein sequence ID" value="SVE_0765600.1"/>
    <property type="gene ID" value="SVE_0765600"/>
</dbReference>
<evidence type="ECO:0000256" key="7">
    <source>
        <dbReference type="ARBA" id="ARBA00023170"/>
    </source>
</evidence>
<keyword evidence="4 10" id="KW-1133">Transmembrane helix</keyword>
<evidence type="ECO:0000256" key="8">
    <source>
        <dbReference type="ARBA" id="ARBA00023224"/>
    </source>
</evidence>
<keyword evidence="7" id="KW-0675">Receptor</keyword>
<name>A0A0K0FFL3_STRVS</name>
<reference evidence="12" key="1">
    <citation type="submission" date="2014-07" db="EMBL/GenBank/DDBJ databases">
        <authorList>
            <person name="Martin A.A"/>
            <person name="De Silva N."/>
        </authorList>
    </citation>
    <scope>NUCLEOTIDE SEQUENCE</scope>
</reference>
<evidence type="ECO:0000313" key="13">
    <source>
        <dbReference type="WBParaSite" id="SVE_0765600.1"/>
    </source>
</evidence>
<keyword evidence="3 10" id="KW-0812">Transmembrane</keyword>
<evidence type="ECO:0000256" key="6">
    <source>
        <dbReference type="ARBA" id="ARBA00023136"/>
    </source>
</evidence>
<dbReference type="PANTHER" id="PTHR24248">
    <property type="entry name" value="ADRENERGIC RECEPTOR-RELATED G-PROTEIN COUPLED RECEPTOR"/>
    <property type="match status" value="1"/>
</dbReference>
<evidence type="ECO:0000256" key="9">
    <source>
        <dbReference type="SAM" id="MobiDB-lite"/>
    </source>
</evidence>
<proteinExistence type="predicted"/>
<evidence type="ECO:0000256" key="4">
    <source>
        <dbReference type="ARBA" id="ARBA00022989"/>
    </source>
</evidence>
<dbReference type="InterPro" id="IPR017452">
    <property type="entry name" value="GPCR_Rhodpsn_7TM"/>
</dbReference>
<dbReference type="GO" id="GO:0005886">
    <property type="term" value="C:plasma membrane"/>
    <property type="evidence" value="ECO:0007669"/>
    <property type="project" value="UniProtKB-SubCell"/>
</dbReference>
<evidence type="ECO:0000256" key="10">
    <source>
        <dbReference type="SAM" id="Phobius"/>
    </source>
</evidence>
<dbReference type="Proteomes" id="UP000035680">
    <property type="component" value="Unassembled WGS sequence"/>
</dbReference>
<keyword evidence="5" id="KW-0297">G-protein coupled receptor</keyword>
<keyword evidence="12" id="KW-1185">Reference proteome</keyword>
<dbReference type="Pfam" id="PF00001">
    <property type="entry name" value="7tm_1"/>
    <property type="match status" value="1"/>
</dbReference>
<feature type="region of interest" description="Disordered" evidence="9">
    <location>
        <begin position="1"/>
        <end position="22"/>
    </location>
</feature>
<feature type="transmembrane region" description="Helical" evidence="10">
    <location>
        <begin position="70"/>
        <end position="93"/>
    </location>
</feature>
<dbReference type="PRINTS" id="PR00237">
    <property type="entry name" value="GPCRRHODOPSN"/>
</dbReference>
<feature type="transmembrane region" description="Helical" evidence="10">
    <location>
        <begin position="31"/>
        <end position="50"/>
    </location>
</feature>
<keyword evidence="6 10" id="KW-0472">Membrane</keyword>
<dbReference type="STRING" id="75913.A0A0K0FFL3"/>
<dbReference type="Gene3D" id="1.20.1070.10">
    <property type="entry name" value="Rhodopsin 7-helix transmembrane proteins"/>
    <property type="match status" value="1"/>
</dbReference>
<evidence type="ECO:0000256" key="3">
    <source>
        <dbReference type="ARBA" id="ARBA00022692"/>
    </source>
</evidence>
<evidence type="ECO:0000256" key="5">
    <source>
        <dbReference type="ARBA" id="ARBA00023040"/>
    </source>
</evidence>
<accession>A0A0K0FFL3</accession>
<organism evidence="12 13">
    <name type="scientific">Strongyloides venezuelensis</name>
    <name type="common">Threadworm</name>
    <dbReference type="NCBI Taxonomy" id="75913"/>
    <lineage>
        <taxon>Eukaryota</taxon>
        <taxon>Metazoa</taxon>
        <taxon>Ecdysozoa</taxon>
        <taxon>Nematoda</taxon>
        <taxon>Chromadorea</taxon>
        <taxon>Rhabditida</taxon>
        <taxon>Tylenchina</taxon>
        <taxon>Panagrolaimomorpha</taxon>
        <taxon>Strongyloidoidea</taxon>
        <taxon>Strongyloididae</taxon>
        <taxon>Strongyloides</taxon>
    </lineage>
</organism>
<keyword evidence="8" id="KW-0807">Transducer</keyword>
<evidence type="ECO:0000259" key="11">
    <source>
        <dbReference type="PROSITE" id="PS50262"/>
    </source>
</evidence>